<dbReference type="AlphaFoldDB" id="A0AAN6UX36"/>
<keyword evidence="1" id="KW-0479">Metal-binding</keyword>
<keyword evidence="5" id="KW-1185">Reference proteome</keyword>
<accession>A0AAN6UX36</accession>
<dbReference type="PROSITE" id="PS50089">
    <property type="entry name" value="ZF_RING_2"/>
    <property type="match status" value="1"/>
</dbReference>
<feature type="region of interest" description="Disordered" evidence="2">
    <location>
        <begin position="74"/>
        <end position="115"/>
    </location>
</feature>
<dbReference type="Proteomes" id="UP001302676">
    <property type="component" value="Unassembled WGS sequence"/>
</dbReference>
<dbReference type="RefSeq" id="XP_062633925.1">
    <property type="nucleotide sequence ID" value="XM_062781907.1"/>
</dbReference>
<proteinExistence type="predicted"/>
<reference evidence="4" key="2">
    <citation type="submission" date="2023-05" db="EMBL/GenBank/DDBJ databases">
        <authorList>
            <consortium name="Lawrence Berkeley National Laboratory"/>
            <person name="Steindorff A."/>
            <person name="Hensen N."/>
            <person name="Bonometti L."/>
            <person name="Westerberg I."/>
            <person name="Brannstrom I.O."/>
            <person name="Guillou S."/>
            <person name="Cros-Aarteil S."/>
            <person name="Calhoun S."/>
            <person name="Haridas S."/>
            <person name="Kuo A."/>
            <person name="Mondo S."/>
            <person name="Pangilinan J."/>
            <person name="Riley R."/>
            <person name="Labutti K."/>
            <person name="Andreopoulos B."/>
            <person name="Lipzen A."/>
            <person name="Chen C."/>
            <person name="Yanf M."/>
            <person name="Daum C."/>
            <person name="Ng V."/>
            <person name="Clum A."/>
            <person name="Ohm R."/>
            <person name="Martin F."/>
            <person name="Silar P."/>
            <person name="Natvig D."/>
            <person name="Lalanne C."/>
            <person name="Gautier V."/>
            <person name="Ament-Velasquez S.L."/>
            <person name="Kruys A."/>
            <person name="Hutchinson M.I."/>
            <person name="Powell A.J."/>
            <person name="Barry K."/>
            <person name="Miller A.N."/>
            <person name="Grigoriev I.V."/>
            <person name="Debuchy R."/>
            <person name="Gladieux P."/>
            <person name="Thoren M.H."/>
            <person name="Johannesson H."/>
        </authorList>
    </citation>
    <scope>NUCLEOTIDE SEQUENCE</scope>
    <source>
        <strain evidence="4">CBS 141.50</strain>
    </source>
</reference>
<dbReference type="GO" id="GO:0008270">
    <property type="term" value="F:zinc ion binding"/>
    <property type="evidence" value="ECO:0007669"/>
    <property type="project" value="UniProtKB-KW"/>
</dbReference>
<dbReference type="GeneID" id="87818520"/>
<dbReference type="CDD" id="cd16448">
    <property type="entry name" value="RING-H2"/>
    <property type="match status" value="1"/>
</dbReference>
<feature type="domain" description="RING-type" evidence="3">
    <location>
        <begin position="5"/>
        <end position="65"/>
    </location>
</feature>
<evidence type="ECO:0000313" key="5">
    <source>
        <dbReference type="Proteomes" id="UP001302676"/>
    </source>
</evidence>
<evidence type="ECO:0000313" key="4">
    <source>
        <dbReference type="EMBL" id="KAK4140554.1"/>
    </source>
</evidence>
<evidence type="ECO:0000256" key="2">
    <source>
        <dbReference type="SAM" id="MobiDB-lite"/>
    </source>
</evidence>
<evidence type="ECO:0000256" key="1">
    <source>
        <dbReference type="PROSITE-ProRule" id="PRU00175"/>
    </source>
</evidence>
<dbReference type="EMBL" id="MU853628">
    <property type="protein sequence ID" value="KAK4140554.1"/>
    <property type="molecule type" value="Genomic_DNA"/>
</dbReference>
<name>A0AAN6UX36_9PEZI</name>
<reference evidence="4" key="1">
    <citation type="journal article" date="2023" name="Mol. Phylogenet. Evol.">
        <title>Genome-scale phylogeny and comparative genomics of the fungal order Sordariales.</title>
        <authorList>
            <person name="Hensen N."/>
            <person name="Bonometti L."/>
            <person name="Westerberg I."/>
            <person name="Brannstrom I.O."/>
            <person name="Guillou S."/>
            <person name="Cros-Aarteil S."/>
            <person name="Calhoun S."/>
            <person name="Haridas S."/>
            <person name="Kuo A."/>
            <person name="Mondo S."/>
            <person name="Pangilinan J."/>
            <person name="Riley R."/>
            <person name="LaButti K."/>
            <person name="Andreopoulos B."/>
            <person name="Lipzen A."/>
            <person name="Chen C."/>
            <person name="Yan M."/>
            <person name="Daum C."/>
            <person name="Ng V."/>
            <person name="Clum A."/>
            <person name="Steindorff A."/>
            <person name="Ohm R.A."/>
            <person name="Martin F."/>
            <person name="Silar P."/>
            <person name="Natvig D.O."/>
            <person name="Lalanne C."/>
            <person name="Gautier V."/>
            <person name="Ament-Velasquez S.L."/>
            <person name="Kruys A."/>
            <person name="Hutchinson M.I."/>
            <person name="Powell A.J."/>
            <person name="Barry K."/>
            <person name="Miller A.N."/>
            <person name="Grigoriev I.V."/>
            <person name="Debuchy R."/>
            <person name="Gladieux P."/>
            <person name="Hiltunen Thoren M."/>
            <person name="Johannesson H."/>
        </authorList>
    </citation>
    <scope>NUCLEOTIDE SEQUENCE</scope>
    <source>
        <strain evidence="4">CBS 141.50</strain>
    </source>
</reference>
<evidence type="ECO:0000259" key="3">
    <source>
        <dbReference type="PROSITE" id="PS50089"/>
    </source>
</evidence>
<feature type="compositionally biased region" description="Acidic residues" evidence="2">
    <location>
        <begin position="166"/>
        <end position="185"/>
    </location>
</feature>
<protein>
    <recommendedName>
        <fullName evidence="3">RING-type domain-containing protein</fullName>
    </recommendedName>
</protein>
<gene>
    <name evidence="4" type="ORF">C8A04DRAFT_31891</name>
</gene>
<comment type="caution">
    <text evidence="4">The sequence shown here is derived from an EMBL/GenBank/DDBJ whole genome shotgun (WGS) entry which is preliminary data.</text>
</comment>
<organism evidence="4 5">
    <name type="scientific">Dichotomopilus funicola</name>
    <dbReference type="NCBI Taxonomy" id="1934379"/>
    <lineage>
        <taxon>Eukaryota</taxon>
        <taxon>Fungi</taxon>
        <taxon>Dikarya</taxon>
        <taxon>Ascomycota</taxon>
        <taxon>Pezizomycotina</taxon>
        <taxon>Sordariomycetes</taxon>
        <taxon>Sordariomycetidae</taxon>
        <taxon>Sordariales</taxon>
        <taxon>Chaetomiaceae</taxon>
        <taxon>Dichotomopilus</taxon>
    </lineage>
</organism>
<dbReference type="InterPro" id="IPR001841">
    <property type="entry name" value="Znf_RING"/>
</dbReference>
<feature type="compositionally biased region" description="Low complexity" evidence="2">
    <location>
        <begin position="74"/>
        <end position="93"/>
    </location>
</feature>
<keyword evidence="1" id="KW-0863">Zinc-finger</keyword>
<feature type="region of interest" description="Disordered" evidence="2">
    <location>
        <begin position="159"/>
        <end position="185"/>
    </location>
</feature>
<sequence length="300" mass="32590">MAKVCKSCQEPLTITLDPEDSVEETTNPQTVPDDLILPCGCHFHWQCLLEESSHVTTALTCPACNTHLPTNVPAASGAGSSSSSSSANVQPTQPTQPTPHIPTHYTNEGGAQPNLDIYPTLLEESYLSAHPEARPARAFHTLAAEGQVQGMVELLQSLESNPHGSDDDDDEDNEGKDDEYDQDDTDIDTLNAAQLLAWRDPLNGLRSALHVALEAQQEEAVWLLLWLGSGARAEDFPPAVVQVVESTLELARLLFLPEDERLPGTEDVRTVRDERGRTAGDVCLELGGPWVRLVEGGLFQ</sequence>
<keyword evidence="1" id="KW-0862">Zinc</keyword>